<dbReference type="InterPro" id="IPR003439">
    <property type="entry name" value="ABC_transporter-like_ATP-bd"/>
</dbReference>
<dbReference type="GO" id="GO:0005524">
    <property type="term" value="F:ATP binding"/>
    <property type="evidence" value="ECO:0007669"/>
    <property type="project" value="UniProtKB-UniRule"/>
</dbReference>
<keyword evidence="5 11" id="KW-0378">Hydrolase</keyword>
<name>A0A369CJW5_9GAMM</name>
<dbReference type="FunFam" id="3.40.50.300:FF:000011">
    <property type="entry name" value="Putative ABC transporter ATP-binding component"/>
    <property type="match status" value="1"/>
</dbReference>
<dbReference type="PROSITE" id="PS50893">
    <property type="entry name" value="ABC_TRANSPORTER_2"/>
    <property type="match status" value="2"/>
</dbReference>
<dbReference type="GO" id="GO:0005737">
    <property type="term" value="C:cytoplasm"/>
    <property type="evidence" value="ECO:0007669"/>
    <property type="project" value="UniProtKB-SubCell"/>
</dbReference>
<dbReference type="RefSeq" id="WP_114278421.1">
    <property type="nucleotide sequence ID" value="NZ_QPJY01000001.1"/>
</dbReference>
<dbReference type="EMBL" id="QPJY01000001">
    <property type="protein sequence ID" value="RCX33598.1"/>
    <property type="molecule type" value="Genomic_DNA"/>
</dbReference>
<dbReference type="HAMAP" id="MF_00848">
    <property type="entry name" value="Uup"/>
    <property type="match status" value="1"/>
</dbReference>
<organism evidence="14 15">
    <name type="scientific">Thioalbus denitrificans</name>
    <dbReference type="NCBI Taxonomy" id="547122"/>
    <lineage>
        <taxon>Bacteria</taxon>
        <taxon>Pseudomonadati</taxon>
        <taxon>Pseudomonadota</taxon>
        <taxon>Gammaproteobacteria</taxon>
        <taxon>Chromatiales</taxon>
        <taxon>Ectothiorhodospiraceae</taxon>
        <taxon>Thioalbus</taxon>
    </lineage>
</organism>
<evidence type="ECO:0000256" key="3">
    <source>
        <dbReference type="ARBA" id="ARBA00022741"/>
    </source>
</evidence>
<dbReference type="SMART" id="SM00382">
    <property type="entry name" value="AAA"/>
    <property type="match status" value="2"/>
</dbReference>
<keyword evidence="7 11" id="KW-0238">DNA-binding</keyword>
<evidence type="ECO:0000256" key="6">
    <source>
        <dbReference type="ARBA" id="ARBA00022840"/>
    </source>
</evidence>
<feature type="domain" description="ABC transporter" evidence="13">
    <location>
        <begin position="4"/>
        <end position="253"/>
    </location>
</feature>
<dbReference type="PANTHER" id="PTHR42855">
    <property type="entry name" value="ABC TRANSPORTER ATP-BINDING SUBUNIT"/>
    <property type="match status" value="1"/>
</dbReference>
<dbReference type="AlphaFoldDB" id="A0A369CJW5"/>
<dbReference type="InterPro" id="IPR003593">
    <property type="entry name" value="AAA+_ATPase"/>
</dbReference>
<dbReference type="SUPFAM" id="SSF52540">
    <property type="entry name" value="P-loop containing nucleoside triphosphate hydrolases"/>
    <property type="match status" value="2"/>
</dbReference>
<dbReference type="Gene3D" id="1.10.287.380">
    <property type="entry name" value="Valyl-tRNA synthetase, C-terminal domain"/>
    <property type="match status" value="1"/>
</dbReference>
<dbReference type="Pfam" id="PF12848">
    <property type="entry name" value="ABC_tran_Xtn"/>
    <property type="match status" value="1"/>
</dbReference>
<evidence type="ECO:0000256" key="5">
    <source>
        <dbReference type="ARBA" id="ARBA00022801"/>
    </source>
</evidence>
<proteinExistence type="inferred from homology"/>
<dbReference type="FunFam" id="3.40.50.300:FF:000309">
    <property type="entry name" value="ABC transporter ATP-binding protein"/>
    <property type="match status" value="1"/>
</dbReference>
<evidence type="ECO:0000256" key="7">
    <source>
        <dbReference type="ARBA" id="ARBA00023125"/>
    </source>
</evidence>
<keyword evidence="8 11" id="KW-0234">DNA repair</keyword>
<comment type="similarity">
    <text evidence="10 11">Belongs to the ABC transporter superfamily. ABCF family. Uup subfamily.</text>
</comment>
<gene>
    <name evidence="11" type="primary">uup</name>
    <name evidence="14" type="ORF">DFQ59_101905</name>
</gene>
<evidence type="ECO:0000313" key="14">
    <source>
        <dbReference type="EMBL" id="RCX33598.1"/>
    </source>
</evidence>
<dbReference type="InterPro" id="IPR043686">
    <property type="entry name" value="Uup"/>
</dbReference>
<comment type="catalytic activity">
    <reaction evidence="9 11">
        <text>ATP + H2O = ADP + phosphate + H(+)</text>
        <dbReference type="Rhea" id="RHEA:13065"/>
        <dbReference type="ChEBI" id="CHEBI:15377"/>
        <dbReference type="ChEBI" id="CHEBI:15378"/>
        <dbReference type="ChEBI" id="CHEBI:30616"/>
        <dbReference type="ChEBI" id="CHEBI:43474"/>
        <dbReference type="ChEBI" id="CHEBI:456216"/>
    </reaction>
</comment>
<dbReference type="PANTHER" id="PTHR42855:SF1">
    <property type="entry name" value="ABC TRANSPORTER DOMAIN-CONTAINING PROTEIN"/>
    <property type="match status" value="1"/>
</dbReference>
<dbReference type="Pfam" id="PF16326">
    <property type="entry name" value="ABC_tran_CTD"/>
    <property type="match status" value="1"/>
</dbReference>
<dbReference type="InterPro" id="IPR037118">
    <property type="entry name" value="Val-tRNA_synth_C_sf"/>
</dbReference>
<dbReference type="GO" id="GO:0006281">
    <property type="term" value="P:DNA repair"/>
    <property type="evidence" value="ECO:0007669"/>
    <property type="project" value="UniProtKB-KW"/>
</dbReference>
<dbReference type="Gene3D" id="3.40.50.300">
    <property type="entry name" value="P-loop containing nucleotide triphosphate hydrolases"/>
    <property type="match status" value="2"/>
</dbReference>
<feature type="binding site" evidence="11">
    <location>
        <begin position="36"/>
        <end position="43"/>
    </location>
    <ligand>
        <name>ATP</name>
        <dbReference type="ChEBI" id="CHEBI:30616"/>
        <label>1</label>
    </ligand>
</feature>
<comment type="function">
    <text evidence="11">Probably plays a role in ribosome assembly or function. May be involved in resolution of branched DNA intermediates that result from template switching in postreplication gaps. Binds DNA and has ATPase activity.</text>
</comment>
<dbReference type="InterPro" id="IPR051309">
    <property type="entry name" value="ABCF_ATPase"/>
</dbReference>
<evidence type="ECO:0000256" key="12">
    <source>
        <dbReference type="SAM" id="MobiDB-lite"/>
    </source>
</evidence>
<keyword evidence="15" id="KW-1185">Reference proteome</keyword>
<evidence type="ECO:0000256" key="2">
    <source>
        <dbReference type="ARBA" id="ARBA00022737"/>
    </source>
</evidence>
<dbReference type="InterPro" id="IPR032781">
    <property type="entry name" value="ABC_tran_Xtn"/>
</dbReference>
<dbReference type="PROSITE" id="PS00211">
    <property type="entry name" value="ABC_TRANSPORTER_1"/>
    <property type="match status" value="1"/>
</dbReference>
<keyword evidence="4 11" id="KW-0227">DNA damage</keyword>
<keyword evidence="6 11" id="KW-0067">ATP-binding</keyword>
<dbReference type="OrthoDB" id="9808609at2"/>
<protein>
    <recommendedName>
        <fullName evidence="11">ATP-binding protein Uup</fullName>
        <ecNumber evidence="11">3.6.1.-</ecNumber>
    </recommendedName>
</protein>
<feature type="binding site" evidence="11">
    <location>
        <begin position="352"/>
        <end position="359"/>
    </location>
    <ligand>
        <name>ATP</name>
        <dbReference type="ChEBI" id="CHEBI:30616"/>
        <label>2</label>
    </ligand>
</feature>
<accession>A0A369CJW5</accession>
<dbReference type="InterPro" id="IPR032524">
    <property type="entry name" value="ABC_tran_C"/>
</dbReference>
<reference evidence="14 15" key="1">
    <citation type="submission" date="2018-07" db="EMBL/GenBank/DDBJ databases">
        <title>Genomic Encyclopedia of Type Strains, Phase IV (KMG-IV): sequencing the most valuable type-strain genomes for metagenomic binning, comparative biology and taxonomic classification.</title>
        <authorList>
            <person name="Goeker M."/>
        </authorList>
    </citation>
    <scope>NUCLEOTIDE SEQUENCE [LARGE SCALE GENOMIC DNA]</scope>
    <source>
        <strain evidence="14 15">DSM 26407</strain>
    </source>
</reference>
<comment type="subcellular location">
    <subcellularLocation>
        <location evidence="11">Cytoplasm</location>
    </subcellularLocation>
    <text evidence="11">Associates with ribosomes.</text>
</comment>
<evidence type="ECO:0000256" key="11">
    <source>
        <dbReference type="HAMAP-Rule" id="MF_00848"/>
    </source>
</evidence>
<keyword evidence="1 11" id="KW-0963">Cytoplasm</keyword>
<feature type="domain" description="ABC transporter" evidence="13">
    <location>
        <begin position="320"/>
        <end position="539"/>
    </location>
</feature>
<dbReference type="InterPro" id="IPR027417">
    <property type="entry name" value="P-loop_NTPase"/>
</dbReference>
<evidence type="ECO:0000259" key="13">
    <source>
        <dbReference type="PROSITE" id="PS50893"/>
    </source>
</evidence>
<evidence type="ECO:0000256" key="1">
    <source>
        <dbReference type="ARBA" id="ARBA00022490"/>
    </source>
</evidence>
<evidence type="ECO:0000256" key="10">
    <source>
        <dbReference type="ARBA" id="ARBA00061478"/>
    </source>
</evidence>
<dbReference type="GO" id="GO:0016887">
    <property type="term" value="F:ATP hydrolysis activity"/>
    <property type="evidence" value="ECO:0007669"/>
    <property type="project" value="UniProtKB-UniRule"/>
</dbReference>
<comment type="caution">
    <text evidence="14">The sequence shown here is derived from an EMBL/GenBank/DDBJ whole genome shotgun (WGS) entry which is preliminary data.</text>
</comment>
<dbReference type="GO" id="GO:0043022">
    <property type="term" value="F:ribosome binding"/>
    <property type="evidence" value="ECO:0007669"/>
    <property type="project" value="UniProtKB-UniRule"/>
</dbReference>
<dbReference type="EC" id="3.6.1.-" evidence="11"/>
<evidence type="ECO:0000256" key="8">
    <source>
        <dbReference type="ARBA" id="ARBA00023204"/>
    </source>
</evidence>
<sequence>MALIQLRGVTLGYGGPPLLEGVELAIDPGERVCLVGRNGSGKTTLLRVLAGELEPDAGEMVRRQGLRVARLGQDVPEAVEGTVFDVVAAGLGGLGELVQRYHRLSHRLAEEGGEALLETLARVQHDLEAAGGWTLTQRVETVLSRLALDAEADFPGLSGGLKRRVMLARALVSEPDLLLLDEPTNHLDIDAIAWLEEFLLGFSGTLLFITHDRAFLGRLATRIVELDRGRITSWPGSFDAYQRGKQAALDAEAQEQARFDKRLAQEEAWIRQGIKARRTRNEGRVRALEQMRRERLARREQQGRVRLQVQDGERSGRLVVEAEAVEFGYDERPIIRELTTTILRGDKVGIIGPNGAGKTTLLRLLLGDLAPRGGRIRHGTRLEVAYFDQLRARLDGERTVMDNLEHGSDQVTVNGQARHVLSYLQEFLFTPDRARTPVKALSGGERSRLLLARLFLRPANLLVLDEPTNDLDMETLELLESRLVEYPGTVLLVSHDRAFLDHVVTSTLVLEGQGRVGEYVGGYSDWLRQRPAPAVAAPVPAPAPAPAREKPRGRPAKLSYRDQRELEALPGHIEALEREQAELLERLSDPGFYQGPAEDIAAATARLEVLEAELTDAYGRWEALEAATGAG</sequence>
<evidence type="ECO:0000256" key="4">
    <source>
        <dbReference type="ARBA" id="ARBA00022763"/>
    </source>
</evidence>
<keyword evidence="3 11" id="KW-0547">Nucleotide-binding</keyword>
<dbReference type="GO" id="GO:0003677">
    <property type="term" value="F:DNA binding"/>
    <property type="evidence" value="ECO:0007669"/>
    <property type="project" value="UniProtKB-UniRule"/>
</dbReference>
<evidence type="ECO:0000256" key="9">
    <source>
        <dbReference type="ARBA" id="ARBA00049360"/>
    </source>
</evidence>
<dbReference type="Pfam" id="PF00005">
    <property type="entry name" value="ABC_tran"/>
    <property type="match status" value="2"/>
</dbReference>
<keyword evidence="2 11" id="KW-0677">Repeat</keyword>
<dbReference type="CDD" id="cd03221">
    <property type="entry name" value="ABCF_EF-3"/>
    <property type="match status" value="2"/>
</dbReference>
<feature type="region of interest" description="Disordered" evidence="12">
    <location>
        <begin position="535"/>
        <end position="559"/>
    </location>
</feature>
<dbReference type="InterPro" id="IPR017871">
    <property type="entry name" value="ABC_transporter-like_CS"/>
</dbReference>
<dbReference type="Proteomes" id="UP000252707">
    <property type="component" value="Unassembled WGS sequence"/>
</dbReference>
<evidence type="ECO:0000313" key="15">
    <source>
        <dbReference type="Proteomes" id="UP000252707"/>
    </source>
</evidence>